<dbReference type="AlphaFoldDB" id="A0A0J8U382"/>
<reference evidence="1 2" key="1">
    <citation type="submission" date="2015-06" db="EMBL/GenBank/DDBJ databases">
        <title>Genome sequence of Mycobacterium conceptionense strain MLE.</title>
        <authorList>
            <person name="Greninger A.L."/>
            <person name="Cunningham G."/>
            <person name="Chiu C.Y."/>
            <person name="Miller S."/>
        </authorList>
    </citation>
    <scope>NUCLEOTIDE SEQUENCE [LARGE SCALE GENOMIC DNA]</scope>
    <source>
        <strain evidence="1 2">MLE</strain>
    </source>
</reference>
<sequence>MFERVSAALGVEGGNQGLRDYTLWREGYVGMEGPRRAQCLGTWRATSFDDAVQLWNATANRDDRHGELAYRNGFWDVYGSRIFDGEAAARSAFG</sequence>
<comment type="caution">
    <text evidence="1">The sequence shown here is derived from an EMBL/GenBank/DDBJ whole genome shotgun (WGS) entry which is preliminary data.</text>
</comment>
<protein>
    <submittedName>
        <fullName evidence="1">Uncharacterized protein</fullName>
    </submittedName>
</protein>
<dbReference type="Proteomes" id="UP000037594">
    <property type="component" value="Unassembled WGS sequence"/>
</dbReference>
<gene>
    <name evidence="1" type="ORF">ACT17_22985</name>
</gene>
<name>A0A0J8U382_9MYCO</name>
<dbReference type="PATRIC" id="fig|451644.5.peg.4745"/>
<dbReference type="EMBL" id="LFOD01000025">
    <property type="protein sequence ID" value="KMV15998.1"/>
    <property type="molecule type" value="Genomic_DNA"/>
</dbReference>
<accession>A0A0J8U382</accession>
<organism evidence="1 2">
    <name type="scientific">Mycolicibacterium conceptionense</name>
    <dbReference type="NCBI Taxonomy" id="451644"/>
    <lineage>
        <taxon>Bacteria</taxon>
        <taxon>Bacillati</taxon>
        <taxon>Actinomycetota</taxon>
        <taxon>Actinomycetes</taxon>
        <taxon>Mycobacteriales</taxon>
        <taxon>Mycobacteriaceae</taxon>
        <taxon>Mycolicibacterium</taxon>
    </lineage>
</organism>
<evidence type="ECO:0000313" key="1">
    <source>
        <dbReference type="EMBL" id="KMV15998.1"/>
    </source>
</evidence>
<evidence type="ECO:0000313" key="2">
    <source>
        <dbReference type="Proteomes" id="UP000037594"/>
    </source>
</evidence>
<proteinExistence type="predicted"/>